<evidence type="ECO:0000313" key="5">
    <source>
        <dbReference type="Proteomes" id="UP001168821"/>
    </source>
</evidence>
<keyword evidence="3" id="KW-0732">Signal</keyword>
<dbReference type="Proteomes" id="UP001168821">
    <property type="component" value="Unassembled WGS sequence"/>
</dbReference>
<dbReference type="Pfam" id="PF00379">
    <property type="entry name" value="Chitin_bind_4"/>
    <property type="match status" value="1"/>
</dbReference>
<dbReference type="InterPro" id="IPR000618">
    <property type="entry name" value="Insect_cuticle"/>
</dbReference>
<dbReference type="PROSITE" id="PS51155">
    <property type="entry name" value="CHIT_BIND_RR_2"/>
    <property type="match status" value="1"/>
</dbReference>
<reference evidence="4" key="1">
    <citation type="journal article" date="2023" name="G3 (Bethesda)">
        <title>Whole genome assemblies of Zophobas morio and Tenebrio molitor.</title>
        <authorList>
            <person name="Kaur S."/>
            <person name="Stinson S.A."/>
            <person name="diCenzo G.C."/>
        </authorList>
    </citation>
    <scope>NUCLEOTIDE SEQUENCE</scope>
    <source>
        <strain evidence="4">QUZm001</strain>
    </source>
</reference>
<protein>
    <submittedName>
        <fullName evidence="4">Uncharacterized protein</fullName>
    </submittedName>
</protein>
<keyword evidence="1" id="KW-0193">Cuticle</keyword>
<keyword evidence="5" id="KW-1185">Reference proteome</keyword>
<sequence>MPNFCVALSIILVTVFAAASDPRDIIRRYDFKNDGLGNYSFDVETGNEKGVLTSFIHQQRGHSENQDSNNGSLRVEGQILYKVDDSLSVAVNYTADERGYRPKVRWIFQQKPAKNVTQVGLRGPGGPGGPATKTDISSHALGSLLGGNG</sequence>
<evidence type="ECO:0000313" key="4">
    <source>
        <dbReference type="EMBL" id="KAJ3654623.1"/>
    </source>
</evidence>
<feature type="chain" id="PRO_5041239592" evidence="3">
    <location>
        <begin position="20"/>
        <end position="149"/>
    </location>
</feature>
<feature type="signal peptide" evidence="3">
    <location>
        <begin position="1"/>
        <end position="19"/>
    </location>
</feature>
<evidence type="ECO:0000256" key="2">
    <source>
        <dbReference type="SAM" id="MobiDB-lite"/>
    </source>
</evidence>
<evidence type="ECO:0000256" key="3">
    <source>
        <dbReference type="SAM" id="SignalP"/>
    </source>
</evidence>
<gene>
    <name evidence="4" type="ORF">Zmor_013798</name>
</gene>
<accession>A0AA38MFP7</accession>
<dbReference type="EMBL" id="JALNTZ010000004">
    <property type="protein sequence ID" value="KAJ3654623.1"/>
    <property type="molecule type" value="Genomic_DNA"/>
</dbReference>
<feature type="region of interest" description="Disordered" evidence="2">
    <location>
        <begin position="117"/>
        <end position="149"/>
    </location>
</feature>
<name>A0AA38MFP7_9CUCU</name>
<evidence type="ECO:0000256" key="1">
    <source>
        <dbReference type="PROSITE-ProRule" id="PRU00497"/>
    </source>
</evidence>
<organism evidence="4 5">
    <name type="scientific">Zophobas morio</name>
    <dbReference type="NCBI Taxonomy" id="2755281"/>
    <lineage>
        <taxon>Eukaryota</taxon>
        <taxon>Metazoa</taxon>
        <taxon>Ecdysozoa</taxon>
        <taxon>Arthropoda</taxon>
        <taxon>Hexapoda</taxon>
        <taxon>Insecta</taxon>
        <taxon>Pterygota</taxon>
        <taxon>Neoptera</taxon>
        <taxon>Endopterygota</taxon>
        <taxon>Coleoptera</taxon>
        <taxon>Polyphaga</taxon>
        <taxon>Cucujiformia</taxon>
        <taxon>Tenebrionidae</taxon>
        <taxon>Zophobas</taxon>
    </lineage>
</organism>
<proteinExistence type="predicted"/>
<comment type="caution">
    <text evidence="4">The sequence shown here is derived from an EMBL/GenBank/DDBJ whole genome shotgun (WGS) entry which is preliminary data.</text>
</comment>
<dbReference type="GO" id="GO:0042302">
    <property type="term" value="F:structural constituent of cuticle"/>
    <property type="evidence" value="ECO:0007669"/>
    <property type="project" value="UniProtKB-UniRule"/>
</dbReference>
<dbReference type="AlphaFoldDB" id="A0AA38MFP7"/>